<keyword evidence="4" id="KW-0812">Transmembrane</keyword>
<dbReference type="PANTHER" id="PTHR30069">
    <property type="entry name" value="TONB-DEPENDENT OUTER MEMBRANE RECEPTOR"/>
    <property type="match status" value="1"/>
</dbReference>
<dbReference type="InterPro" id="IPR057601">
    <property type="entry name" value="Oar-like_b-barrel"/>
</dbReference>
<feature type="domain" description="TonB-dependent transporter Oar-like beta-barrel" evidence="8">
    <location>
        <begin position="236"/>
        <end position="315"/>
    </location>
</feature>
<dbReference type="GO" id="GO:0044718">
    <property type="term" value="P:siderophore transmembrane transport"/>
    <property type="evidence" value="ECO:0007669"/>
    <property type="project" value="TreeGrafter"/>
</dbReference>
<dbReference type="GO" id="GO:0009279">
    <property type="term" value="C:cell outer membrane"/>
    <property type="evidence" value="ECO:0007669"/>
    <property type="project" value="UniProtKB-SubCell"/>
</dbReference>
<keyword evidence="9" id="KW-0378">Hydrolase</keyword>
<gene>
    <name evidence="9" type="ORF">SAMN05443244_2496</name>
</gene>
<dbReference type="EMBL" id="FNSD01000001">
    <property type="protein sequence ID" value="SEC04093.1"/>
    <property type="molecule type" value="Genomic_DNA"/>
</dbReference>
<feature type="signal peptide" evidence="7">
    <location>
        <begin position="1"/>
        <end position="20"/>
    </location>
</feature>
<dbReference type="InterPro" id="IPR036942">
    <property type="entry name" value="Beta-barrel_TonB_sf"/>
</dbReference>
<dbReference type="Pfam" id="PF25183">
    <property type="entry name" value="OMP_b-brl_4"/>
    <property type="match status" value="2"/>
</dbReference>
<protein>
    <submittedName>
        <fullName evidence="9">Carboxypeptidase regulatory-like domain-containing protein</fullName>
    </submittedName>
</protein>
<keyword evidence="9" id="KW-0645">Protease</keyword>
<dbReference type="GO" id="GO:0004180">
    <property type="term" value="F:carboxypeptidase activity"/>
    <property type="evidence" value="ECO:0007669"/>
    <property type="project" value="UniProtKB-KW"/>
</dbReference>
<dbReference type="AlphaFoldDB" id="A0A1H4P9F6"/>
<evidence type="ECO:0000256" key="1">
    <source>
        <dbReference type="ARBA" id="ARBA00004571"/>
    </source>
</evidence>
<dbReference type="Gene3D" id="2.40.170.20">
    <property type="entry name" value="TonB-dependent receptor, beta-barrel domain"/>
    <property type="match status" value="1"/>
</dbReference>
<keyword evidence="9" id="KW-0121">Carboxypeptidase</keyword>
<dbReference type="SUPFAM" id="SSF49464">
    <property type="entry name" value="Carboxypeptidase regulatory domain-like"/>
    <property type="match status" value="1"/>
</dbReference>
<proteinExistence type="predicted"/>
<comment type="subcellular location">
    <subcellularLocation>
        <location evidence="1">Cell outer membrane</location>
        <topology evidence="1">Multi-pass membrane protein</topology>
    </subcellularLocation>
</comment>
<dbReference type="Proteomes" id="UP000182409">
    <property type="component" value="Unassembled WGS sequence"/>
</dbReference>
<sequence length="1040" mass="110890">MKMLRRVAPIVFLSAASAVAQQTGLTGKVVDASGAVVSGATINVKQVGAAEFHAKSSGQGTWLLPSLTAGDYLITVSAPSFGTVEQKILLLVGQLATVDITLSAATSNTVVEVQASEVAIDTTSSAVAGNVTPQEVQDIPVNGRNYVQLSALIPGIKANSFGNTPAASGQSTNAGDAETGKFQITLDGLQYSQDSVGSSFGQPKVSQDAISQFQIITDRFDATSGRSAGIYVNLQSKTGTNALHGGAFGYFRNSYFNQADPILKYNKNVLGATVANVVPDFADQQYGGTLGGKIKRDKMWFFGSYEGEHQPNTTSISPFVTSGVGSVFTHPSILKNNEYLGRVDYQRSDRNHFFLRGDAFNSNNSFVGGSDPSQSYSQTVSSSGYVFDWNHNVNDHMVNDVHTGFHYFQFQILPFYDNKSIVLTLPLATVGEPYNQPEVFSQYTQQYRDDLFWVKGKHSFKLGGEYLHTLHGGTFPQYLRGGLTTCTAAAAYSSYTSAQLKTLYNSFFPNGTLDPATWNYSAINSYCGGGEIFTQAFGSYDISIGRNIIGVWAQDDWKILSNLTLNLGVRYDNDLGAYNTSFVPTAGLLTPNSNPNANFAPRLGFSYDPSGRGKTAIRGGGGLYFADQVANAIIDEQLYSSTSRALQATVSGSTATPLTLPSPFAGQNPAANPAGYVSSPQPVLRGSKTPYALQLSLGAQQELGYKTTMSADFVHMRVYDDFVALSGNLLQDPANAQRNLNPTAAITAAQYGSRVCGNGGITLDSVANLATGAPNNGNPNGAAAKAVCNNLFGGSVRNFATMPGAGVIADALQVGIKHAAAHGFTGALAYTWGRTKNSTNGAFSYPNKPFKPGLQQEWANGTDDQRHTLTVNGEYQWKYGLSLSSLYHFGSGLAFATSSGGSVNGYVGSTRTFAAGVTPVAPTFNGACPTTTCTKIYAPLSKVYNDTAYGYYVIQRDGFRGTPYQRVDVRLQESFKLHERYRAIVAIEAFNLANHSNFGNFATTATNGTGATAYGTATASSGAPFEYQARSLQFIGRFSF</sequence>
<dbReference type="GO" id="GO:0015344">
    <property type="term" value="F:siderophore uptake transmembrane transporter activity"/>
    <property type="evidence" value="ECO:0007669"/>
    <property type="project" value="TreeGrafter"/>
</dbReference>
<dbReference type="InterPro" id="IPR008969">
    <property type="entry name" value="CarboxyPept-like_regulatory"/>
</dbReference>
<name>A0A1H4P9F6_9BACT</name>
<dbReference type="InterPro" id="IPR039426">
    <property type="entry name" value="TonB-dep_rcpt-like"/>
</dbReference>
<feature type="chain" id="PRO_5010176246" evidence="7">
    <location>
        <begin position="21"/>
        <end position="1040"/>
    </location>
</feature>
<dbReference type="Gene3D" id="2.60.40.1120">
    <property type="entry name" value="Carboxypeptidase-like, regulatory domain"/>
    <property type="match status" value="1"/>
</dbReference>
<evidence type="ECO:0000259" key="8">
    <source>
        <dbReference type="Pfam" id="PF25183"/>
    </source>
</evidence>
<evidence type="ECO:0000256" key="3">
    <source>
        <dbReference type="ARBA" id="ARBA00022452"/>
    </source>
</evidence>
<keyword evidence="7" id="KW-0732">Signal</keyword>
<evidence type="ECO:0000313" key="9">
    <source>
        <dbReference type="EMBL" id="SEC04093.1"/>
    </source>
</evidence>
<dbReference type="OrthoDB" id="97893at2"/>
<keyword evidence="6" id="KW-0998">Cell outer membrane</keyword>
<evidence type="ECO:0000256" key="7">
    <source>
        <dbReference type="SAM" id="SignalP"/>
    </source>
</evidence>
<keyword evidence="5" id="KW-0472">Membrane</keyword>
<evidence type="ECO:0000256" key="6">
    <source>
        <dbReference type="ARBA" id="ARBA00023237"/>
    </source>
</evidence>
<evidence type="ECO:0000256" key="4">
    <source>
        <dbReference type="ARBA" id="ARBA00022692"/>
    </source>
</evidence>
<keyword evidence="3" id="KW-1134">Transmembrane beta strand</keyword>
<evidence type="ECO:0000313" key="10">
    <source>
        <dbReference type="Proteomes" id="UP000182409"/>
    </source>
</evidence>
<evidence type="ECO:0000256" key="2">
    <source>
        <dbReference type="ARBA" id="ARBA00022448"/>
    </source>
</evidence>
<dbReference type="RefSeq" id="WP_074654350.1">
    <property type="nucleotide sequence ID" value="NZ_FNSD01000001.1"/>
</dbReference>
<dbReference type="SUPFAM" id="SSF56935">
    <property type="entry name" value="Porins"/>
    <property type="match status" value="1"/>
</dbReference>
<feature type="domain" description="TonB-dependent transporter Oar-like beta-barrel" evidence="8">
    <location>
        <begin position="328"/>
        <end position="1033"/>
    </location>
</feature>
<evidence type="ECO:0000256" key="5">
    <source>
        <dbReference type="ARBA" id="ARBA00023136"/>
    </source>
</evidence>
<reference evidence="9 10" key="1">
    <citation type="submission" date="2016-10" db="EMBL/GenBank/DDBJ databases">
        <authorList>
            <person name="de Groot N.N."/>
        </authorList>
    </citation>
    <scope>NUCLEOTIDE SEQUENCE [LARGE SCALE GENOMIC DNA]</scope>
    <source>
        <strain evidence="9 10">AB35.6</strain>
    </source>
</reference>
<dbReference type="Pfam" id="PF13620">
    <property type="entry name" value="CarboxypepD_reg"/>
    <property type="match status" value="1"/>
</dbReference>
<dbReference type="PANTHER" id="PTHR30069:SF46">
    <property type="entry name" value="OAR PROTEIN"/>
    <property type="match status" value="1"/>
</dbReference>
<accession>A0A1H4P9F6</accession>
<keyword evidence="2" id="KW-0813">Transport</keyword>
<organism evidence="9 10">
    <name type="scientific">Terriglobus roseus</name>
    <dbReference type="NCBI Taxonomy" id="392734"/>
    <lineage>
        <taxon>Bacteria</taxon>
        <taxon>Pseudomonadati</taxon>
        <taxon>Acidobacteriota</taxon>
        <taxon>Terriglobia</taxon>
        <taxon>Terriglobales</taxon>
        <taxon>Acidobacteriaceae</taxon>
        <taxon>Terriglobus</taxon>
    </lineage>
</organism>